<feature type="region of interest" description="Disordered" evidence="1">
    <location>
        <begin position="302"/>
        <end position="332"/>
    </location>
</feature>
<accession>D3IVF2</accession>
<evidence type="ECO:0000313" key="3">
    <source>
        <dbReference type="EMBL" id="ADB85292.1"/>
    </source>
</evidence>
<dbReference type="EMBL" id="GQ252819">
    <property type="protein sequence ID" value="ADB85292.1"/>
    <property type="molecule type" value="Genomic_DNA"/>
</dbReference>
<feature type="domain" description="Transposase (putative) gypsy type" evidence="2">
    <location>
        <begin position="53"/>
        <end position="118"/>
    </location>
</feature>
<dbReference type="PANTHER" id="PTHR33026:SF7">
    <property type="entry name" value="OS03G0100275 PROTEIN"/>
    <property type="match status" value="1"/>
</dbReference>
<reference evidence="3" key="1">
    <citation type="journal article" date="2010" name="J. Integr. Plant Biol.">
        <title>Insights into the bamboo genome: syntenic relationships to rice and sorghum.</title>
        <authorList>
            <person name="Gui Y.J."/>
            <person name="Zhou Y."/>
            <person name="Wang Y."/>
            <person name="Wang S."/>
            <person name="Wang S.Y."/>
            <person name="Hu Y."/>
            <person name="Bo S.P."/>
            <person name="Chen H."/>
            <person name="Zhou C.P."/>
            <person name="Ma N.X."/>
            <person name="Zhang T.Z."/>
            <person name="Fan L.J."/>
        </authorList>
    </citation>
    <scope>NUCLEOTIDE SEQUENCE</scope>
    <source>
        <tissue evidence="3">Shoot</tissue>
    </source>
</reference>
<protein>
    <submittedName>
        <fullName evidence="3">Putative retrotransposon protein</fullName>
    </submittedName>
</protein>
<evidence type="ECO:0000259" key="2">
    <source>
        <dbReference type="Pfam" id="PF04195"/>
    </source>
</evidence>
<organism evidence="3">
    <name type="scientific">Phyllostachys edulis</name>
    <name type="common">Tortoise shell bamboo</name>
    <name type="synonym">Bambusa edulis</name>
    <dbReference type="NCBI Taxonomy" id="38705"/>
    <lineage>
        <taxon>Eukaryota</taxon>
        <taxon>Viridiplantae</taxon>
        <taxon>Streptophyta</taxon>
        <taxon>Embryophyta</taxon>
        <taxon>Tracheophyta</taxon>
        <taxon>Spermatophyta</taxon>
        <taxon>Magnoliopsida</taxon>
        <taxon>Liliopsida</taxon>
        <taxon>Poales</taxon>
        <taxon>Poaceae</taxon>
        <taxon>BOP clade</taxon>
        <taxon>Bambusoideae</taxon>
        <taxon>Arundinarodae</taxon>
        <taxon>Arundinarieae</taxon>
        <taxon>Arundinariinae</taxon>
        <taxon>Phyllostachys</taxon>
    </lineage>
</organism>
<sequence>MSKQITKWMASDLSEKKLEALEKIGMLPDRNLIRWRSAAGEHFLSREDGEIPVFLAYIECGLRVPVHRFLPCVLEYYRVELVNLALNSIANISIFAYLCEAYLEVRPNLKIFRYFYRMAMLGRSTVAPGECTLRLHNGKADEYIQIYPKSSWSSWKKNWFYMMVTRDDGLYFAGLRSNENPKWRGTVEKTGMVRRCVDAIRDLRIKGLISWYVVRDFTKCRISPLKLRTQSLLWSIGCDEAITDSQDALSPEEIKERIKMICAREPGEKAAFPNILAIVSVEERLARLKAVGLKVIQSGEDRNPTVVSTNSCPEALEEDDSPEVEKTEGPQSRAAEVIDPSMVVHDLTVVTETTDLEVDETTPSDPVVRNATLDQLVEDIASDLMLEDMRGITNPTGPELVKLVEKKRKASVVSDQNVPEDPAPVEVLVQSTSEDKVPEDNVVEEAPEQQTQVLNRAKKALEFEQDKEAALVQSLDEKIHALNKMIFEMGSGSNLPPLRDPTEKMTYLGQLLEDLKGLLKTIRENYAQTMKEGIANGVGFVLAKLKASDPSINIQAVEEDFNCLPEDANKFLKEMKPLGNKVVEKIEIGSPSSSN</sequence>
<name>D3IVF2_PHYED</name>
<proteinExistence type="predicted"/>
<dbReference type="Pfam" id="PF04195">
    <property type="entry name" value="Transposase_28"/>
    <property type="match status" value="1"/>
</dbReference>
<dbReference type="PANTHER" id="PTHR33026">
    <property type="entry name" value="OS06G0360600 PROTEIN"/>
    <property type="match status" value="1"/>
</dbReference>
<dbReference type="InterPro" id="IPR007321">
    <property type="entry name" value="Transposase_28"/>
</dbReference>
<evidence type="ECO:0000256" key="1">
    <source>
        <dbReference type="SAM" id="MobiDB-lite"/>
    </source>
</evidence>
<dbReference type="AlphaFoldDB" id="D3IVF2"/>